<gene>
    <name evidence="1" type="ORF">GOCE00092_LOCUS13107</name>
</gene>
<accession>A0A7S1Y694</accession>
<organism evidence="1">
    <name type="scientific">Grammatophora oceanica</name>
    <dbReference type="NCBI Taxonomy" id="210454"/>
    <lineage>
        <taxon>Eukaryota</taxon>
        <taxon>Sar</taxon>
        <taxon>Stramenopiles</taxon>
        <taxon>Ochrophyta</taxon>
        <taxon>Bacillariophyta</taxon>
        <taxon>Fragilariophyceae</taxon>
        <taxon>Fragilariophycidae</taxon>
        <taxon>Rhabdonematales</taxon>
        <taxon>Grammatophoraceae</taxon>
        <taxon>Grammatophora</taxon>
    </lineage>
</organism>
<name>A0A7S1Y694_9STRA</name>
<reference evidence="1" key="1">
    <citation type="submission" date="2021-01" db="EMBL/GenBank/DDBJ databases">
        <authorList>
            <person name="Corre E."/>
            <person name="Pelletier E."/>
            <person name="Niang G."/>
            <person name="Scheremetjew M."/>
            <person name="Finn R."/>
            <person name="Kale V."/>
            <person name="Holt S."/>
            <person name="Cochrane G."/>
            <person name="Meng A."/>
            <person name="Brown T."/>
            <person name="Cohen L."/>
        </authorList>
    </citation>
    <scope>NUCLEOTIDE SEQUENCE</scope>
    <source>
        <strain evidence="1">CCMP 410</strain>
    </source>
</reference>
<dbReference type="AlphaFoldDB" id="A0A7S1Y694"/>
<dbReference type="EMBL" id="HBGK01025275">
    <property type="protein sequence ID" value="CAD9284195.1"/>
    <property type="molecule type" value="Transcribed_RNA"/>
</dbReference>
<protein>
    <submittedName>
        <fullName evidence="1">Uncharacterized protein</fullName>
    </submittedName>
</protein>
<proteinExistence type="predicted"/>
<evidence type="ECO:0000313" key="1">
    <source>
        <dbReference type="EMBL" id="CAD9284195.1"/>
    </source>
</evidence>
<sequence length="192" mass="20783">MNYNVNIAQTTALVSGDPRDNLAPAINNGDAFGTQMEDAALEADTRKRLRQRDPNTVTAAEVKASRRRLVAVENYEAQVTHGMGNAAVLTAIADLGAQLNARFTELNARMTNARSRERNRNMEWIPLVVERGGANAIGVVPAAFPASRESLNNLSGVQITNLQNAYNLPAVAFAGENLASRRIAALRYFCEG</sequence>